<name>A0A2N5GQU4_9BACI</name>
<reference evidence="2 4" key="1">
    <citation type="submission" date="2017-11" db="EMBL/GenBank/DDBJ databases">
        <title>Comparitive Functional Genomics of Dry Heat Resistant strains isolated from the Viking Spacecraft.</title>
        <authorList>
            <person name="Seuylemezian A."/>
            <person name="Cooper K."/>
            <person name="Vaishampayan P."/>
        </authorList>
    </citation>
    <scope>NUCLEOTIDE SEQUENCE [LARGE SCALE GENOMIC DNA]</scope>
    <source>
        <strain evidence="2 4">M4.6</strain>
    </source>
</reference>
<comment type="caution">
    <text evidence="2">The sequence shown here is derived from an EMBL/GenBank/DDBJ whole genome shotgun (WGS) entry which is preliminary data.</text>
</comment>
<protein>
    <submittedName>
        <fullName evidence="2">Nucleotide exchange factor GrpE</fullName>
    </submittedName>
</protein>
<dbReference type="GO" id="GO:0006457">
    <property type="term" value="P:protein folding"/>
    <property type="evidence" value="ECO:0007669"/>
    <property type="project" value="InterPro"/>
</dbReference>
<dbReference type="AlphaFoldDB" id="A0A2N5GQU4"/>
<accession>A0A2N5GQU4</accession>
<dbReference type="OrthoDB" id="2679474at2"/>
<dbReference type="GO" id="GO:0000774">
    <property type="term" value="F:adenyl-nucleotide exchange factor activity"/>
    <property type="evidence" value="ECO:0007669"/>
    <property type="project" value="InterPro"/>
</dbReference>
<dbReference type="InterPro" id="IPR009012">
    <property type="entry name" value="GrpE_head"/>
</dbReference>
<evidence type="ECO:0000313" key="2">
    <source>
        <dbReference type="EMBL" id="PLR85591.1"/>
    </source>
</evidence>
<dbReference type="GO" id="GO:0051087">
    <property type="term" value="F:protein-folding chaperone binding"/>
    <property type="evidence" value="ECO:0007669"/>
    <property type="project" value="InterPro"/>
</dbReference>
<organism evidence="2 4">
    <name type="scientific">Bacillus canaveralius</name>
    <dbReference type="NCBI Taxonomy" id="1403243"/>
    <lineage>
        <taxon>Bacteria</taxon>
        <taxon>Bacillati</taxon>
        <taxon>Bacillota</taxon>
        <taxon>Bacilli</taxon>
        <taxon>Bacillales</taxon>
        <taxon>Bacillaceae</taxon>
        <taxon>Bacillus</taxon>
    </lineage>
</organism>
<dbReference type="Gene3D" id="2.30.22.10">
    <property type="entry name" value="Head domain of nucleotide exchange factor GrpE"/>
    <property type="match status" value="1"/>
</dbReference>
<reference evidence="3 5" key="2">
    <citation type="submission" date="2017-12" db="EMBL/GenBank/DDBJ databases">
        <title>Comparative Functional Genomics of Dry Heat Resistant strains isolated from the Viking Spacecraft.</title>
        <authorList>
            <person name="Seuylemezian A."/>
            <person name="Cooper K."/>
            <person name="Vaishampayan P."/>
        </authorList>
    </citation>
    <scope>NUCLEOTIDE SEQUENCE [LARGE SCALE GENOMIC DNA]</scope>
    <source>
        <strain evidence="3 5">ATCC 29669</strain>
    </source>
</reference>
<dbReference type="GO" id="GO:0042803">
    <property type="term" value="F:protein homodimerization activity"/>
    <property type="evidence" value="ECO:0007669"/>
    <property type="project" value="InterPro"/>
</dbReference>
<keyword evidence="1" id="KW-0143">Chaperone</keyword>
<evidence type="ECO:0000256" key="1">
    <source>
        <dbReference type="ARBA" id="ARBA00023186"/>
    </source>
</evidence>
<keyword evidence="5" id="KW-1185">Reference proteome</keyword>
<gene>
    <name evidence="2" type="primary">grpE</name>
    <name evidence="2" type="ORF">CU635_03820</name>
    <name evidence="3" type="ORF">CVD25_16225</name>
</gene>
<evidence type="ECO:0000313" key="5">
    <source>
        <dbReference type="Proteomes" id="UP000235114"/>
    </source>
</evidence>
<sequence>MHVGWFWNKIRKSSPELEAIEQLSEQNSLLKEQCRLLGEQIAKLSRLQYKTSKDTQEKLDLLNESLDSVIKKQEAFDEQKQAQKDRDETKLQEAAQSLIHWLDDLDLVNSRLTGENQDSWKKLMEQWIEQLLALLTKLEIQELKVLGSSFDSRVAESIGTVSRTEAKTNNDRIVTSKANIPYQIVEVAKRGFISKSGTLLRKAQVITLEEENPNAES</sequence>
<dbReference type="Pfam" id="PF01025">
    <property type="entry name" value="GrpE"/>
    <property type="match status" value="1"/>
</dbReference>
<dbReference type="Proteomes" id="UP000234951">
    <property type="component" value="Unassembled WGS sequence"/>
</dbReference>
<dbReference type="EMBL" id="PGVA01000005">
    <property type="protein sequence ID" value="PLR85591.1"/>
    <property type="molecule type" value="Genomic_DNA"/>
</dbReference>
<evidence type="ECO:0000313" key="3">
    <source>
        <dbReference type="EMBL" id="PLR94748.1"/>
    </source>
</evidence>
<dbReference type="EMBL" id="PGVD01000046">
    <property type="protein sequence ID" value="PLR94748.1"/>
    <property type="molecule type" value="Genomic_DNA"/>
</dbReference>
<evidence type="ECO:0000313" key="4">
    <source>
        <dbReference type="Proteomes" id="UP000234951"/>
    </source>
</evidence>
<dbReference type="InterPro" id="IPR000740">
    <property type="entry name" value="GrpE"/>
</dbReference>
<dbReference type="Proteomes" id="UP000235114">
    <property type="component" value="Unassembled WGS sequence"/>
</dbReference>
<proteinExistence type="predicted"/>